<dbReference type="Proteomes" id="UP000801492">
    <property type="component" value="Unassembled WGS sequence"/>
</dbReference>
<sequence length="132" mass="14606">EQLSRLKDSLTVAEVVELLEDNISENEDAEVQNIFIAPPAANELTNEDSGNEDTRGFLNNFLVISWSNLVELKDSLTVAEVVQLLEENISENEDAEVQDIFIAPPAANELTNEDSGNKDTRGFLNNSLVVSW</sequence>
<feature type="non-terminal residue" evidence="1">
    <location>
        <position position="1"/>
    </location>
</feature>
<dbReference type="EMBL" id="VTPC01005749">
    <property type="protein sequence ID" value="KAF2895619.1"/>
    <property type="molecule type" value="Genomic_DNA"/>
</dbReference>
<dbReference type="OrthoDB" id="8197645at2759"/>
<evidence type="ECO:0000313" key="2">
    <source>
        <dbReference type="Proteomes" id="UP000801492"/>
    </source>
</evidence>
<organism evidence="1 2">
    <name type="scientific">Ignelater luminosus</name>
    <name type="common">Cucubano</name>
    <name type="synonym">Pyrophorus luminosus</name>
    <dbReference type="NCBI Taxonomy" id="2038154"/>
    <lineage>
        <taxon>Eukaryota</taxon>
        <taxon>Metazoa</taxon>
        <taxon>Ecdysozoa</taxon>
        <taxon>Arthropoda</taxon>
        <taxon>Hexapoda</taxon>
        <taxon>Insecta</taxon>
        <taxon>Pterygota</taxon>
        <taxon>Neoptera</taxon>
        <taxon>Endopterygota</taxon>
        <taxon>Coleoptera</taxon>
        <taxon>Polyphaga</taxon>
        <taxon>Elateriformia</taxon>
        <taxon>Elateroidea</taxon>
        <taxon>Elateridae</taxon>
        <taxon>Agrypninae</taxon>
        <taxon>Pyrophorini</taxon>
        <taxon>Ignelater</taxon>
    </lineage>
</organism>
<protein>
    <submittedName>
        <fullName evidence="1">Uncharacterized protein</fullName>
    </submittedName>
</protein>
<comment type="caution">
    <text evidence="1">The sequence shown here is derived from an EMBL/GenBank/DDBJ whole genome shotgun (WGS) entry which is preliminary data.</text>
</comment>
<dbReference type="AlphaFoldDB" id="A0A8K0GDI5"/>
<evidence type="ECO:0000313" key="1">
    <source>
        <dbReference type="EMBL" id="KAF2895619.1"/>
    </source>
</evidence>
<reference evidence="1" key="1">
    <citation type="submission" date="2019-08" db="EMBL/GenBank/DDBJ databases">
        <title>The genome of the North American firefly Photinus pyralis.</title>
        <authorList>
            <consortium name="Photinus pyralis genome working group"/>
            <person name="Fallon T.R."/>
            <person name="Sander Lower S.E."/>
            <person name="Weng J.-K."/>
        </authorList>
    </citation>
    <scope>NUCLEOTIDE SEQUENCE</scope>
    <source>
        <strain evidence="1">TRF0915ILg1</strain>
        <tissue evidence="1">Whole body</tissue>
    </source>
</reference>
<gene>
    <name evidence="1" type="ORF">ILUMI_10554</name>
</gene>
<keyword evidence="2" id="KW-1185">Reference proteome</keyword>
<accession>A0A8K0GDI5</accession>
<proteinExistence type="predicted"/>
<name>A0A8K0GDI5_IGNLU</name>